<accession>A0ABY6Z1E8</accession>
<name>A0ABY6Z1E8_9BACL</name>
<dbReference type="Proteomes" id="UP001164803">
    <property type="component" value="Chromosome"/>
</dbReference>
<keyword evidence="2" id="KW-1185">Reference proteome</keyword>
<protein>
    <submittedName>
        <fullName evidence="1">Uncharacterized protein</fullName>
    </submittedName>
</protein>
<dbReference type="EMBL" id="CP104064">
    <property type="protein sequence ID" value="WAH36549.1"/>
    <property type="molecule type" value="Genomic_DNA"/>
</dbReference>
<gene>
    <name evidence="1" type="ORF">NZD86_20445</name>
</gene>
<evidence type="ECO:0000313" key="2">
    <source>
        <dbReference type="Proteomes" id="UP001164803"/>
    </source>
</evidence>
<proteinExistence type="predicted"/>
<sequence>MFERFQNVHVKITDFSFLRTIPLEKVDSFLRSRGWQSKPHENLMIYSDPISKRTLELSRNDDFDYAGRLQAALSEMQDIYKYNELTLVEKILNAN</sequence>
<reference evidence="1" key="1">
    <citation type="submission" date="2022-08" db="EMBL/GenBank/DDBJ databases">
        <title>Alicyclobacillus dauci DSM2870, complete genome.</title>
        <authorList>
            <person name="Wang Q."/>
            <person name="Cai R."/>
            <person name="Wang Z."/>
        </authorList>
    </citation>
    <scope>NUCLEOTIDE SEQUENCE</scope>
    <source>
        <strain evidence="1">DSM 28700</strain>
    </source>
</reference>
<evidence type="ECO:0000313" key="1">
    <source>
        <dbReference type="EMBL" id="WAH36549.1"/>
    </source>
</evidence>
<dbReference type="RefSeq" id="WP_268043902.1">
    <property type="nucleotide sequence ID" value="NZ_CP104064.1"/>
</dbReference>
<organism evidence="1 2">
    <name type="scientific">Alicyclobacillus dauci</name>
    <dbReference type="NCBI Taxonomy" id="1475485"/>
    <lineage>
        <taxon>Bacteria</taxon>
        <taxon>Bacillati</taxon>
        <taxon>Bacillota</taxon>
        <taxon>Bacilli</taxon>
        <taxon>Bacillales</taxon>
        <taxon>Alicyclobacillaceae</taxon>
        <taxon>Alicyclobacillus</taxon>
    </lineage>
</organism>